<dbReference type="Gene3D" id="1.20.1250.20">
    <property type="entry name" value="MFS general substrate transporter like domains"/>
    <property type="match status" value="1"/>
</dbReference>
<evidence type="ECO:0000256" key="5">
    <source>
        <dbReference type="ARBA" id="ARBA00022989"/>
    </source>
</evidence>
<feature type="domain" description="Major facilitator superfamily (MFS) profile" evidence="8">
    <location>
        <begin position="30"/>
        <end position="514"/>
    </location>
</feature>
<dbReference type="InterPro" id="IPR036259">
    <property type="entry name" value="MFS_trans_sf"/>
</dbReference>
<dbReference type="EMBL" id="RAQI01000007">
    <property type="protein sequence ID" value="RKE87326.1"/>
    <property type="molecule type" value="Genomic_DNA"/>
</dbReference>
<dbReference type="GO" id="GO:0005886">
    <property type="term" value="C:plasma membrane"/>
    <property type="evidence" value="ECO:0007669"/>
    <property type="project" value="UniProtKB-SubCell"/>
</dbReference>
<comment type="subcellular location">
    <subcellularLocation>
        <location evidence="1">Cell membrane</location>
        <topology evidence="1">Multi-pass membrane protein</topology>
    </subcellularLocation>
</comment>
<feature type="transmembrane region" description="Helical" evidence="7">
    <location>
        <begin position="154"/>
        <end position="174"/>
    </location>
</feature>
<dbReference type="InterPro" id="IPR011701">
    <property type="entry name" value="MFS"/>
</dbReference>
<organism evidence="9 11">
    <name type="scientific">Xenorhabdus ehlersii</name>
    <dbReference type="NCBI Taxonomy" id="290111"/>
    <lineage>
        <taxon>Bacteria</taxon>
        <taxon>Pseudomonadati</taxon>
        <taxon>Pseudomonadota</taxon>
        <taxon>Gammaproteobacteria</taxon>
        <taxon>Enterobacterales</taxon>
        <taxon>Morganellaceae</taxon>
        <taxon>Xenorhabdus</taxon>
    </lineage>
</organism>
<feature type="transmembrane region" description="Helical" evidence="7">
    <location>
        <begin position="216"/>
        <end position="235"/>
    </location>
</feature>
<feature type="transmembrane region" description="Helical" evidence="7">
    <location>
        <begin position="488"/>
        <end position="509"/>
    </location>
</feature>
<dbReference type="Gene3D" id="1.20.1720.10">
    <property type="entry name" value="Multidrug resistance protein D"/>
    <property type="match status" value="1"/>
</dbReference>
<feature type="transmembrane region" description="Helical" evidence="7">
    <location>
        <begin position="121"/>
        <end position="142"/>
    </location>
</feature>
<keyword evidence="4 7" id="KW-0812">Transmembrane</keyword>
<feature type="transmembrane region" description="Helical" evidence="7">
    <location>
        <begin position="311"/>
        <end position="338"/>
    </location>
</feature>
<reference evidence="10 12" key="2">
    <citation type="submission" date="2018-09" db="EMBL/GenBank/DDBJ databases">
        <title>Genomic Encyclopedia of Archaeal and Bacterial Type Strains, Phase II (KMG-II): from individual species to whole genera.</title>
        <authorList>
            <person name="Goeker M."/>
        </authorList>
    </citation>
    <scope>NUCLEOTIDE SEQUENCE [LARGE SCALE GENOMIC DNA]</scope>
    <source>
        <strain evidence="10 12">DSM 16337</strain>
    </source>
</reference>
<feature type="transmembrane region" description="Helical" evidence="7">
    <location>
        <begin position="96"/>
        <end position="115"/>
    </location>
</feature>
<dbReference type="PANTHER" id="PTHR42718:SF47">
    <property type="entry name" value="METHYL VIOLOGEN RESISTANCE PROTEIN SMVA"/>
    <property type="match status" value="1"/>
</dbReference>
<dbReference type="Proteomes" id="UP000283568">
    <property type="component" value="Unassembled WGS sequence"/>
</dbReference>
<keyword evidence="5 7" id="KW-1133">Transmembrane helix</keyword>
<dbReference type="PANTHER" id="PTHR42718">
    <property type="entry name" value="MAJOR FACILITATOR SUPERFAMILY MULTIDRUG TRANSPORTER MFSC"/>
    <property type="match status" value="1"/>
</dbReference>
<evidence type="ECO:0000256" key="2">
    <source>
        <dbReference type="ARBA" id="ARBA00022448"/>
    </source>
</evidence>
<accession>A0A2D0IUM3</accession>
<name>A0A2D0IUM3_9GAMM</name>
<protein>
    <submittedName>
        <fullName evidence="10">DHA2 family multidrug resistance protein-like MFS transporter</fullName>
    </submittedName>
    <submittedName>
        <fullName evidence="9">Transport protein QacB</fullName>
    </submittedName>
</protein>
<dbReference type="CDD" id="cd17321">
    <property type="entry name" value="MFS_MMR_MDR_like"/>
    <property type="match status" value="1"/>
</dbReference>
<keyword evidence="12" id="KW-1185">Reference proteome</keyword>
<comment type="caution">
    <text evidence="9">The sequence shown here is derived from an EMBL/GenBank/DDBJ whole genome shotgun (WGS) entry which is preliminary data.</text>
</comment>
<evidence type="ECO:0000259" key="8">
    <source>
        <dbReference type="PROSITE" id="PS50850"/>
    </source>
</evidence>
<keyword evidence="2" id="KW-0813">Transport</keyword>
<proteinExistence type="predicted"/>
<feature type="transmembrane region" description="Helical" evidence="7">
    <location>
        <begin position="284"/>
        <end position="305"/>
    </location>
</feature>
<evidence type="ECO:0000313" key="12">
    <source>
        <dbReference type="Proteomes" id="UP000283568"/>
    </source>
</evidence>
<dbReference type="Pfam" id="PF07690">
    <property type="entry name" value="MFS_1"/>
    <property type="match status" value="1"/>
</dbReference>
<dbReference type="InterPro" id="IPR020846">
    <property type="entry name" value="MFS_dom"/>
</dbReference>
<dbReference type="PRINTS" id="PR01036">
    <property type="entry name" value="TCRTETB"/>
</dbReference>
<evidence type="ECO:0000313" key="11">
    <source>
        <dbReference type="Proteomes" id="UP000225605"/>
    </source>
</evidence>
<evidence type="ECO:0000256" key="1">
    <source>
        <dbReference type="ARBA" id="ARBA00004651"/>
    </source>
</evidence>
<feature type="transmembrane region" description="Helical" evidence="7">
    <location>
        <begin position="67"/>
        <end position="84"/>
    </location>
</feature>
<dbReference type="GO" id="GO:0022857">
    <property type="term" value="F:transmembrane transporter activity"/>
    <property type="evidence" value="ECO:0007669"/>
    <property type="project" value="InterPro"/>
</dbReference>
<feature type="transmembrane region" description="Helical" evidence="7">
    <location>
        <begin position="241"/>
        <end position="263"/>
    </location>
</feature>
<dbReference type="EMBL" id="NIBT01000005">
    <property type="protein sequence ID" value="PHM25591.1"/>
    <property type="molecule type" value="Genomic_DNA"/>
</dbReference>
<keyword evidence="6 7" id="KW-0472">Membrane</keyword>
<dbReference type="Proteomes" id="UP000225605">
    <property type="component" value="Unassembled WGS sequence"/>
</dbReference>
<feature type="transmembrane region" description="Helical" evidence="7">
    <location>
        <begin position="28"/>
        <end position="52"/>
    </location>
</feature>
<evidence type="ECO:0000256" key="3">
    <source>
        <dbReference type="ARBA" id="ARBA00022475"/>
    </source>
</evidence>
<feature type="transmembrane region" description="Helical" evidence="7">
    <location>
        <begin position="416"/>
        <end position="437"/>
    </location>
</feature>
<feature type="transmembrane region" description="Helical" evidence="7">
    <location>
        <begin position="180"/>
        <end position="204"/>
    </location>
</feature>
<reference evidence="9 11" key="1">
    <citation type="journal article" date="2017" name="Nat. Microbiol.">
        <title>Natural product diversity associated with the nematode symbionts Photorhabdus and Xenorhabdus.</title>
        <authorList>
            <person name="Tobias N.J."/>
            <person name="Wolff H."/>
            <person name="Djahanschiri B."/>
            <person name="Grundmann F."/>
            <person name="Kronenwerth M."/>
            <person name="Shi Y.M."/>
            <person name="Simonyi S."/>
            <person name="Grun P."/>
            <person name="Shapiro-Ilan D."/>
            <person name="Pidot S.J."/>
            <person name="Stinear T.P."/>
            <person name="Ebersberger I."/>
            <person name="Bode H.B."/>
        </authorList>
    </citation>
    <scope>NUCLEOTIDE SEQUENCE [LARGE SCALE GENOMIC DNA]</scope>
    <source>
        <strain evidence="9 11">DSM 16337</strain>
    </source>
</reference>
<evidence type="ECO:0000256" key="6">
    <source>
        <dbReference type="ARBA" id="ARBA00023136"/>
    </source>
</evidence>
<evidence type="ECO:0000313" key="10">
    <source>
        <dbReference type="EMBL" id="RKE87326.1"/>
    </source>
</evidence>
<dbReference type="SUPFAM" id="SSF103473">
    <property type="entry name" value="MFS general substrate transporter"/>
    <property type="match status" value="1"/>
</dbReference>
<evidence type="ECO:0000256" key="4">
    <source>
        <dbReference type="ARBA" id="ARBA00022692"/>
    </source>
</evidence>
<evidence type="ECO:0000256" key="7">
    <source>
        <dbReference type="SAM" id="Phobius"/>
    </source>
</evidence>
<dbReference type="AlphaFoldDB" id="A0A2D0IUM3"/>
<feature type="transmembrane region" description="Helical" evidence="7">
    <location>
        <begin position="350"/>
        <end position="367"/>
    </location>
</feature>
<keyword evidence="3" id="KW-1003">Cell membrane</keyword>
<dbReference type="PROSITE" id="PS50850">
    <property type="entry name" value="MFS"/>
    <property type="match status" value="1"/>
</dbReference>
<gene>
    <name evidence="10" type="ORF">BDE27_3663</name>
    <name evidence="9" type="ORF">Xehl_01218</name>
</gene>
<sequence>MIANNLVKVRQSCRTALVNLLMKSNIRWLVLAIISSALFLVVIDMTVLYTALPRLTHDLHASASEKLWIMNAYTLTIAGLLPAMGALSDRFGAKKLFTNGLAIFGVASLMAAFSPNPATLIAARVVLAFGAAMMMPATLAIVRQAFEDPNERALAIGIWSAIASGGAALGPVIGGFLLEYYWWGSVFLINIPIALIAFGFALVVISKSPNNPDHSFDLIASVQIMIGLVSITYAIKELSKPVPSLVTAATVGIVGIIFTAIFIRRQLSSSTPMIDFKLFRNRTFTAGVAAAFVSTAALVGMELAVSQRFQLAIGLSPLLAGLFILPIPIASFIAGPLAGIAIPKFGSERIMWLSLAFAGLGIFVYLAGLQSRLFVQITAFCIIGFGIGAAMTAASTSIMLNAPENNAGTAASIEEVAYELGSLIGIAVLGSLMVAVYSASFTLPAAMSIPELARNSIDEALIVAEGLKEGEAALSLIQAAKQAFNHSFLSVLIAAGTLLLLSSVLIAVFGKEKRH</sequence>
<evidence type="ECO:0000313" key="9">
    <source>
        <dbReference type="EMBL" id="PHM25591.1"/>
    </source>
</evidence>
<feature type="transmembrane region" description="Helical" evidence="7">
    <location>
        <begin position="373"/>
        <end position="395"/>
    </location>
</feature>